<dbReference type="EMBL" id="FNBL01000008">
    <property type="protein sequence ID" value="SDF87156.1"/>
    <property type="molecule type" value="Genomic_DNA"/>
</dbReference>
<dbReference type="SUPFAM" id="SSF159894">
    <property type="entry name" value="YgaC/TfoX-N like"/>
    <property type="match status" value="1"/>
</dbReference>
<dbReference type="Pfam" id="PF04993">
    <property type="entry name" value="TfoX_N"/>
    <property type="match status" value="1"/>
</dbReference>
<organism evidence="2 3">
    <name type="scientific">Celeribacter baekdonensis</name>
    <dbReference type="NCBI Taxonomy" id="875171"/>
    <lineage>
        <taxon>Bacteria</taxon>
        <taxon>Pseudomonadati</taxon>
        <taxon>Pseudomonadota</taxon>
        <taxon>Alphaproteobacteria</taxon>
        <taxon>Rhodobacterales</taxon>
        <taxon>Roseobacteraceae</taxon>
        <taxon>Celeribacter</taxon>
    </lineage>
</organism>
<reference evidence="2 3" key="1">
    <citation type="submission" date="2016-10" db="EMBL/GenBank/DDBJ databases">
        <authorList>
            <person name="de Groot N.N."/>
        </authorList>
    </citation>
    <scope>NUCLEOTIDE SEQUENCE [LARGE SCALE GENOMIC DNA]</scope>
    <source>
        <strain evidence="2 3">DSM 27375</strain>
    </source>
</reference>
<proteinExistence type="predicted"/>
<dbReference type="Gene3D" id="3.30.1460.30">
    <property type="entry name" value="YgaC/TfoX-N like chaperone"/>
    <property type="match status" value="1"/>
</dbReference>
<evidence type="ECO:0000313" key="3">
    <source>
        <dbReference type="Proteomes" id="UP000182284"/>
    </source>
</evidence>
<protein>
    <submittedName>
        <fullName evidence="2">DNA transformation protein</fullName>
    </submittedName>
</protein>
<sequence>MSVSDEDIAFVHELFEAVGPISHRKMMGGLSIYSDGQIFAILSSEGRIYLKAKGDFAAALASEGAEKFEMGDGRGMHYWTLPETALDDPALASDWAQRALAAL</sequence>
<gene>
    <name evidence="2" type="ORF">SAMN04488117_10878</name>
</gene>
<name>A0A1G7PLM4_9RHOB</name>
<dbReference type="RefSeq" id="WP_074645917.1">
    <property type="nucleotide sequence ID" value="NZ_FNBL01000008.1"/>
</dbReference>
<dbReference type="AlphaFoldDB" id="A0A1G7PLM4"/>
<feature type="domain" description="TfoX N-terminal" evidence="1">
    <location>
        <begin position="13"/>
        <end position="102"/>
    </location>
</feature>
<evidence type="ECO:0000259" key="1">
    <source>
        <dbReference type="Pfam" id="PF04993"/>
    </source>
</evidence>
<dbReference type="OrthoDB" id="1524907at2"/>
<evidence type="ECO:0000313" key="2">
    <source>
        <dbReference type="EMBL" id="SDF87156.1"/>
    </source>
</evidence>
<dbReference type="Proteomes" id="UP000182284">
    <property type="component" value="Unassembled WGS sequence"/>
</dbReference>
<accession>A0A1G7PLM4</accession>
<dbReference type="InterPro" id="IPR007076">
    <property type="entry name" value="TfoX_N"/>
</dbReference>